<dbReference type="Gene3D" id="3.50.50.60">
    <property type="entry name" value="FAD/NAD(P)-binding domain"/>
    <property type="match status" value="2"/>
</dbReference>
<evidence type="ECO:0000313" key="4">
    <source>
        <dbReference type="EMBL" id="MBM2416951.1"/>
    </source>
</evidence>
<dbReference type="Proteomes" id="UP000809440">
    <property type="component" value="Unassembled WGS sequence"/>
</dbReference>
<evidence type="ECO:0000313" key="3">
    <source>
        <dbReference type="EMBL" id="MBM2412283.1"/>
    </source>
</evidence>
<dbReference type="InterPro" id="IPR050703">
    <property type="entry name" value="Flavin_MAO"/>
</dbReference>
<evidence type="ECO:0000313" key="6">
    <source>
        <dbReference type="Proteomes" id="UP000809440"/>
    </source>
</evidence>
<comment type="similarity">
    <text evidence="1">Belongs to the flavin monoamine oxidase family.</text>
</comment>
<reference evidence="3 6" key="1">
    <citation type="submission" date="2021-01" db="EMBL/GenBank/DDBJ databases">
        <title>Diatom-associated Roseobacters Show Island Model of Population Structure.</title>
        <authorList>
            <person name="Qu L."/>
            <person name="Feng X."/>
            <person name="Chen Y."/>
            <person name="Li L."/>
            <person name="Wang X."/>
            <person name="Hu Z."/>
            <person name="Wang H."/>
            <person name="Luo H."/>
        </authorList>
    </citation>
    <scope>NUCLEOTIDE SEQUENCE</scope>
    <source>
        <strain evidence="4 6">CC28-63</strain>
        <strain evidence="3">CC28-69</strain>
    </source>
</reference>
<evidence type="ECO:0000313" key="5">
    <source>
        <dbReference type="Proteomes" id="UP000755667"/>
    </source>
</evidence>
<dbReference type="InterPro" id="IPR002937">
    <property type="entry name" value="Amino_oxidase"/>
</dbReference>
<keyword evidence="6" id="KW-1185">Reference proteome</keyword>
<organism evidence="3 5">
    <name type="scientific">Marivita cryptomonadis</name>
    <dbReference type="NCBI Taxonomy" id="505252"/>
    <lineage>
        <taxon>Bacteria</taxon>
        <taxon>Pseudomonadati</taxon>
        <taxon>Pseudomonadota</taxon>
        <taxon>Alphaproteobacteria</taxon>
        <taxon>Rhodobacterales</taxon>
        <taxon>Roseobacteraceae</taxon>
        <taxon>Marivita</taxon>
    </lineage>
</organism>
<name>A0A9Q2P2K1_9RHOB</name>
<dbReference type="EMBL" id="JAFBXF010000004">
    <property type="protein sequence ID" value="MBM2416951.1"/>
    <property type="molecule type" value="Genomic_DNA"/>
</dbReference>
<comment type="caution">
    <text evidence="3">The sequence shown here is derived from an EMBL/GenBank/DDBJ whole genome shotgun (WGS) entry which is preliminary data.</text>
</comment>
<dbReference type="InterPro" id="IPR036188">
    <property type="entry name" value="FAD/NAD-bd_sf"/>
</dbReference>
<feature type="domain" description="Amine oxidase" evidence="2">
    <location>
        <begin position="52"/>
        <end position="124"/>
    </location>
</feature>
<dbReference type="AlphaFoldDB" id="A0A9Q2P2K1"/>
<dbReference type="Proteomes" id="UP000755667">
    <property type="component" value="Unassembled WGS sequence"/>
</dbReference>
<protein>
    <submittedName>
        <fullName evidence="3">FAD-dependent oxidoreductase</fullName>
    </submittedName>
</protein>
<dbReference type="SUPFAM" id="SSF54373">
    <property type="entry name" value="FAD-linked reductases, C-terminal domain"/>
    <property type="match status" value="1"/>
</dbReference>
<gene>
    <name evidence="3" type="ORF">JQX41_08230</name>
    <name evidence="4" type="ORF">JQX48_08235</name>
</gene>
<dbReference type="Pfam" id="PF01593">
    <property type="entry name" value="Amino_oxidase"/>
    <property type="match status" value="2"/>
</dbReference>
<dbReference type="PANTHER" id="PTHR43563:SF1">
    <property type="entry name" value="AMINE OXIDASE [FLAVIN-CONTAINING] B"/>
    <property type="match status" value="1"/>
</dbReference>
<dbReference type="PANTHER" id="PTHR43563">
    <property type="entry name" value="AMINE OXIDASE"/>
    <property type="match status" value="1"/>
</dbReference>
<dbReference type="GO" id="GO:0016491">
    <property type="term" value="F:oxidoreductase activity"/>
    <property type="evidence" value="ECO:0007669"/>
    <property type="project" value="InterPro"/>
</dbReference>
<accession>A0A9Q2P2K1</accession>
<evidence type="ECO:0000256" key="1">
    <source>
        <dbReference type="ARBA" id="ARBA00005995"/>
    </source>
</evidence>
<dbReference type="EMBL" id="JAFBXE010000004">
    <property type="protein sequence ID" value="MBM2412283.1"/>
    <property type="molecule type" value="Genomic_DNA"/>
</dbReference>
<dbReference type="SUPFAM" id="SSF51905">
    <property type="entry name" value="FAD/NAD(P)-binding domain"/>
    <property type="match status" value="1"/>
</dbReference>
<evidence type="ECO:0000259" key="2">
    <source>
        <dbReference type="Pfam" id="PF01593"/>
    </source>
</evidence>
<dbReference type="OrthoDB" id="337830at2"/>
<feature type="domain" description="Amine oxidase" evidence="2">
    <location>
        <begin position="133"/>
        <end position="382"/>
    </location>
</feature>
<proteinExistence type="inferred from homology"/>
<sequence>MVLAASAGRCAFACDGRAKRRTALDEDRPSALCPSADGLTLAGTVAIVGGGLTGLALAQRVHAAGRAVRLFEGRDRLGGRISTVRIGTQWFDLGPSWFWPGQPRMKSMVQDLGLEVFPQFADGAQLFETAQGAVIRDRGFASMQGSLRVRGGMGAIVRALAAQLPKSCVETGRVVRSVSADGVLGFDDGNQQVFDQIVLAVPPRVAAGLHITPDLPTPVQSALNNIPTWMAGHAKFVAVYDTPFWRHDGLSGDASSQLGPLAEIHDASADTGGALFGFLGVPAVARAGQRDAVIAAAVAQLGRLFGQDAASPVEVFYTDWAEEALTAVAADQAPLSHHPAYGRPAALVPTRDSRILFASSELAPEMGGYLEGALAAAEEAAGWVLAAPVR</sequence>